<evidence type="ECO:0000313" key="2">
    <source>
        <dbReference type="Proteomes" id="UP000627984"/>
    </source>
</evidence>
<reference evidence="1" key="2">
    <citation type="submission" date="2022-09" db="EMBL/GenBank/DDBJ databases">
        <authorList>
            <person name="Sun Q."/>
            <person name="Ohkuma M."/>
        </authorList>
    </citation>
    <scope>NUCLEOTIDE SEQUENCE</scope>
    <source>
        <strain evidence="1">JCM 3093</strain>
    </source>
</reference>
<gene>
    <name evidence="1" type="ORF">GCM10010126_31210</name>
</gene>
<reference evidence="1" key="1">
    <citation type="journal article" date="2014" name="Int. J. Syst. Evol. Microbiol.">
        <title>Complete genome sequence of Corynebacterium casei LMG S-19264T (=DSM 44701T), isolated from a smear-ripened cheese.</title>
        <authorList>
            <consortium name="US DOE Joint Genome Institute (JGI-PGF)"/>
            <person name="Walter F."/>
            <person name="Albersmeier A."/>
            <person name="Kalinowski J."/>
            <person name="Ruckert C."/>
        </authorList>
    </citation>
    <scope>NUCLEOTIDE SEQUENCE</scope>
    <source>
        <strain evidence="1">JCM 3093</strain>
    </source>
</reference>
<dbReference type="AlphaFoldDB" id="A0AA37BH56"/>
<accession>A0AA37BH56</accession>
<organism evidence="1 2">
    <name type="scientific">Planomonospora parontospora</name>
    <dbReference type="NCBI Taxonomy" id="58119"/>
    <lineage>
        <taxon>Bacteria</taxon>
        <taxon>Bacillati</taxon>
        <taxon>Actinomycetota</taxon>
        <taxon>Actinomycetes</taxon>
        <taxon>Streptosporangiales</taxon>
        <taxon>Streptosporangiaceae</taxon>
        <taxon>Planomonospora</taxon>
    </lineage>
</organism>
<dbReference type="EMBL" id="BMQD01000009">
    <property type="protein sequence ID" value="GGK69558.1"/>
    <property type="molecule type" value="Genomic_DNA"/>
</dbReference>
<evidence type="ECO:0000313" key="1">
    <source>
        <dbReference type="EMBL" id="GGK69558.1"/>
    </source>
</evidence>
<comment type="caution">
    <text evidence="1">The sequence shown here is derived from an EMBL/GenBank/DDBJ whole genome shotgun (WGS) entry which is preliminary data.</text>
</comment>
<sequence>MAARGGKGVSRAVGGFFGRLGARFFRRSGSAQAAAATPGPAVVANDIPIRYDLTGPQARNSLTNLSTDSPTRLDDFRPGSGFSGVYDHSSRRFLAYPSGDSTLRSGAVPENAVPRYGGHYDVNSIFTRATGTNPDRSVGFTAILREDGSIGMHWVSRSVNGANPSFQGVEVPEHLRGPIMELIRQTTNRQVWPTR</sequence>
<dbReference type="Proteomes" id="UP000627984">
    <property type="component" value="Unassembled WGS sequence"/>
</dbReference>
<proteinExistence type="predicted"/>
<protein>
    <submittedName>
        <fullName evidence="1">Uncharacterized protein</fullName>
    </submittedName>
</protein>
<name>A0AA37BH56_9ACTN</name>